<organism evidence="2 3">
    <name type="scientific">Aeromonas popoffii</name>
    <dbReference type="NCBI Taxonomy" id="70856"/>
    <lineage>
        <taxon>Bacteria</taxon>
        <taxon>Pseudomonadati</taxon>
        <taxon>Pseudomonadota</taxon>
        <taxon>Gammaproteobacteria</taxon>
        <taxon>Aeromonadales</taxon>
        <taxon>Aeromonadaceae</taxon>
        <taxon>Aeromonas</taxon>
    </lineage>
</organism>
<proteinExistence type="predicted"/>
<keyword evidence="3" id="KW-1185">Reference proteome</keyword>
<name>A0ABS5GR81_9GAMM</name>
<comment type="caution">
    <text evidence="2">The sequence shown here is derived from an EMBL/GenBank/DDBJ whole genome shotgun (WGS) entry which is preliminary data.</text>
</comment>
<accession>A0ABS5GR81</accession>
<dbReference type="Proteomes" id="UP000675653">
    <property type="component" value="Unassembled WGS sequence"/>
</dbReference>
<feature type="chain" id="PRO_5046503685" evidence="1">
    <location>
        <begin position="22"/>
        <end position="106"/>
    </location>
</feature>
<dbReference type="EMBL" id="JAGRZL010000022">
    <property type="protein sequence ID" value="MBR7629337.1"/>
    <property type="molecule type" value="Genomic_DNA"/>
</dbReference>
<reference evidence="2 3" key="1">
    <citation type="submission" date="2021-04" db="EMBL/GenBank/DDBJ databases">
        <title>Draft Genome of Aeromonas popoffii ID682, isolated from a natural water source in Idaho.</title>
        <authorList>
            <person name="Testerman T."/>
            <person name="Graf J."/>
        </authorList>
    </citation>
    <scope>NUCLEOTIDE SEQUENCE [LARGE SCALE GENOMIC DNA]</scope>
    <source>
        <strain evidence="2 3">ID682</strain>
    </source>
</reference>
<dbReference type="RefSeq" id="WP_212513489.1">
    <property type="nucleotide sequence ID" value="NZ_CAWQDX010000044.1"/>
</dbReference>
<keyword evidence="1" id="KW-0732">Signal</keyword>
<sequence length="106" mass="11240">MKNPTSMLFLLSFLFAGTVVAGEYTQKGYITEVKANIQGSTCDIMISSSVGGGNLQGGTWDCNSFMGQNLLDVARMASVLGLKVAVTLEGNGADYKPVYAINIINH</sequence>
<evidence type="ECO:0000256" key="1">
    <source>
        <dbReference type="SAM" id="SignalP"/>
    </source>
</evidence>
<feature type="signal peptide" evidence="1">
    <location>
        <begin position="1"/>
        <end position="21"/>
    </location>
</feature>
<gene>
    <name evidence="2" type="ORF">KAT72_09955</name>
</gene>
<evidence type="ECO:0000313" key="3">
    <source>
        <dbReference type="Proteomes" id="UP000675653"/>
    </source>
</evidence>
<evidence type="ECO:0000313" key="2">
    <source>
        <dbReference type="EMBL" id="MBR7629337.1"/>
    </source>
</evidence>
<protein>
    <submittedName>
        <fullName evidence="2">Uncharacterized protein</fullName>
    </submittedName>
</protein>